<keyword evidence="3" id="KW-1003">Cell membrane</keyword>
<comment type="similarity">
    <text evidence="7">Belongs to the binding-protein-dependent transport system permease family.</text>
</comment>
<dbReference type="KEGG" id="pyg:AWM70_00475"/>
<feature type="transmembrane region" description="Helical" evidence="7">
    <location>
        <begin position="82"/>
        <end position="101"/>
    </location>
</feature>
<evidence type="ECO:0000256" key="5">
    <source>
        <dbReference type="ARBA" id="ARBA00022989"/>
    </source>
</evidence>
<evidence type="ECO:0000256" key="6">
    <source>
        <dbReference type="ARBA" id="ARBA00023136"/>
    </source>
</evidence>
<dbReference type="Proteomes" id="UP000092573">
    <property type="component" value="Chromosome"/>
</dbReference>
<evidence type="ECO:0000256" key="7">
    <source>
        <dbReference type="RuleBase" id="RU363032"/>
    </source>
</evidence>
<name>A0A1B1MVP9_9BACL</name>
<dbReference type="GO" id="GO:0005886">
    <property type="term" value="C:plasma membrane"/>
    <property type="evidence" value="ECO:0007669"/>
    <property type="project" value="UniProtKB-SubCell"/>
</dbReference>
<dbReference type="RefSeq" id="WP_068693380.1">
    <property type="nucleotide sequence ID" value="NZ_CP014167.1"/>
</dbReference>
<dbReference type="InterPro" id="IPR000515">
    <property type="entry name" value="MetI-like"/>
</dbReference>
<dbReference type="OrthoDB" id="9810086at2"/>
<feature type="transmembrane region" description="Helical" evidence="7">
    <location>
        <begin position="113"/>
        <end position="134"/>
    </location>
</feature>
<dbReference type="PROSITE" id="PS50928">
    <property type="entry name" value="ABC_TM1"/>
    <property type="match status" value="1"/>
</dbReference>
<dbReference type="InterPro" id="IPR035906">
    <property type="entry name" value="MetI-like_sf"/>
</dbReference>
<keyword evidence="2 7" id="KW-0813">Transport</keyword>
<feature type="transmembrane region" description="Helical" evidence="7">
    <location>
        <begin position="140"/>
        <end position="160"/>
    </location>
</feature>
<dbReference type="PANTHER" id="PTHR43744">
    <property type="entry name" value="ABC TRANSPORTER PERMEASE PROTEIN MG189-RELATED-RELATED"/>
    <property type="match status" value="1"/>
</dbReference>
<feature type="transmembrane region" description="Helical" evidence="7">
    <location>
        <begin position="264"/>
        <end position="284"/>
    </location>
</feature>
<evidence type="ECO:0000256" key="2">
    <source>
        <dbReference type="ARBA" id="ARBA00022448"/>
    </source>
</evidence>
<evidence type="ECO:0000313" key="10">
    <source>
        <dbReference type="Proteomes" id="UP000092573"/>
    </source>
</evidence>
<dbReference type="GO" id="GO:0055085">
    <property type="term" value="P:transmembrane transport"/>
    <property type="evidence" value="ECO:0007669"/>
    <property type="project" value="InterPro"/>
</dbReference>
<feature type="transmembrane region" description="Helical" evidence="7">
    <location>
        <begin position="187"/>
        <end position="209"/>
    </location>
</feature>
<dbReference type="EMBL" id="CP014167">
    <property type="protein sequence ID" value="ANS73246.1"/>
    <property type="molecule type" value="Genomic_DNA"/>
</dbReference>
<keyword evidence="4 7" id="KW-0812">Transmembrane</keyword>
<keyword evidence="6 7" id="KW-0472">Membrane</keyword>
<feature type="transmembrane region" description="Helical" evidence="7">
    <location>
        <begin position="14"/>
        <end position="35"/>
    </location>
</feature>
<dbReference type="AlphaFoldDB" id="A0A1B1MVP9"/>
<protein>
    <submittedName>
        <fullName evidence="9">Sugar ABC transporter permease</fullName>
    </submittedName>
</protein>
<comment type="subcellular location">
    <subcellularLocation>
        <location evidence="1 7">Cell membrane</location>
        <topology evidence="1 7">Multi-pass membrane protein</topology>
    </subcellularLocation>
</comment>
<keyword evidence="10" id="KW-1185">Reference proteome</keyword>
<dbReference type="STRING" id="1462996.AWM70_00475"/>
<gene>
    <name evidence="9" type="ORF">AWM70_00475</name>
</gene>
<evidence type="ECO:0000313" key="9">
    <source>
        <dbReference type="EMBL" id="ANS73246.1"/>
    </source>
</evidence>
<accession>A0A1B1MVP9</accession>
<evidence type="ECO:0000256" key="3">
    <source>
        <dbReference type="ARBA" id="ARBA00022475"/>
    </source>
</evidence>
<evidence type="ECO:0000256" key="4">
    <source>
        <dbReference type="ARBA" id="ARBA00022692"/>
    </source>
</evidence>
<sequence>METAFKNESLPDRIFTVVNYVLITILFLLILYPLIYVVSSSFSSSQAVVSGEVLLWPVNPTLEGYRAVFQYKLVWSGFVNSVIYTALGTLVNVFMTVLAAYPLSRKDFFGKNVFMVLFMFTTMFTGGLIPTYLLVKDLGMLNSIWAMILPGALTVWNVIITRTYFQMTIPDELLEAAQLDGCDDFRFVWKMVLPVSGPIIAVIALYYGAANWNSYFNALIYLKDQDMYPLQLVLKDILISNDVDTTVFSGDPADAARREALRVLLKYSLIVVTTVPLLIVYPFVQKYFVKGVMIGSLKG</sequence>
<dbReference type="PANTHER" id="PTHR43744:SF9">
    <property type="entry name" value="POLYGALACTURONAN_RHAMNOGALACTURONAN TRANSPORT SYSTEM PERMEASE PROTEIN YTCP"/>
    <property type="match status" value="1"/>
</dbReference>
<evidence type="ECO:0000259" key="8">
    <source>
        <dbReference type="PROSITE" id="PS50928"/>
    </source>
</evidence>
<dbReference type="Pfam" id="PF00528">
    <property type="entry name" value="BPD_transp_1"/>
    <property type="match status" value="1"/>
</dbReference>
<evidence type="ECO:0000256" key="1">
    <source>
        <dbReference type="ARBA" id="ARBA00004651"/>
    </source>
</evidence>
<proteinExistence type="inferred from homology"/>
<keyword evidence="5 7" id="KW-1133">Transmembrane helix</keyword>
<feature type="domain" description="ABC transmembrane type-1" evidence="8">
    <location>
        <begin position="78"/>
        <end position="282"/>
    </location>
</feature>
<reference evidence="9 10" key="1">
    <citation type="submission" date="2016-01" db="EMBL/GenBank/DDBJ databases">
        <title>Complete Genome Sequence of Paenibacillus yonginensis DCY84, a novel Plant Growth-Promoting Bacteria with Elicitation of Induced Systemic Resistance.</title>
        <authorList>
            <person name="Kim Y.J."/>
            <person name="Yang D.C."/>
            <person name="Sukweenadhi J."/>
        </authorList>
    </citation>
    <scope>NUCLEOTIDE SEQUENCE [LARGE SCALE GENOMIC DNA]</scope>
    <source>
        <strain evidence="9 10">DCY84</strain>
    </source>
</reference>
<dbReference type="Gene3D" id="1.10.3720.10">
    <property type="entry name" value="MetI-like"/>
    <property type="match status" value="1"/>
</dbReference>
<organism evidence="9 10">
    <name type="scientific">Paenibacillus yonginensis</name>
    <dbReference type="NCBI Taxonomy" id="1462996"/>
    <lineage>
        <taxon>Bacteria</taxon>
        <taxon>Bacillati</taxon>
        <taxon>Bacillota</taxon>
        <taxon>Bacilli</taxon>
        <taxon>Bacillales</taxon>
        <taxon>Paenibacillaceae</taxon>
        <taxon>Paenibacillus</taxon>
    </lineage>
</organism>
<dbReference type="CDD" id="cd06261">
    <property type="entry name" value="TM_PBP2"/>
    <property type="match status" value="1"/>
</dbReference>
<dbReference type="SUPFAM" id="SSF161098">
    <property type="entry name" value="MetI-like"/>
    <property type="match status" value="1"/>
</dbReference>